<comment type="caution">
    <text evidence="6">The sequence shown here is derived from an EMBL/GenBank/DDBJ whole genome shotgun (WGS) entry which is preliminary data.</text>
</comment>
<dbReference type="EMBL" id="LOCM01000015">
    <property type="protein sequence ID" value="PND47924.1"/>
    <property type="molecule type" value="Genomic_DNA"/>
</dbReference>
<dbReference type="PANTHER" id="PTHR44846:SF5">
    <property type="entry name" value="HTH-TYPE TRANSCRIPTIONAL REGULATOR GMUR"/>
    <property type="match status" value="1"/>
</dbReference>
<evidence type="ECO:0000256" key="1">
    <source>
        <dbReference type="ARBA" id="ARBA00022491"/>
    </source>
</evidence>
<dbReference type="OrthoDB" id="9815017at2"/>
<keyword evidence="1" id="KW-0678">Repressor</keyword>
<dbReference type="CDD" id="cd07377">
    <property type="entry name" value="WHTH_GntR"/>
    <property type="match status" value="1"/>
</dbReference>
<dbReference type="AlphaFoldDB" id="A0A2N8LCN9"/>
<dbReference type="PROSITE" id="PS50949">
    <property type="entry name" value="HTH_GNTR"/>
    <property type="match status" value="1"/>
</dbReference>
<dbReference type="Gene3D" id="1.10.10.10">
    <property type="entry name" value="Winged helix-like DNA-binding domain superfamily/Winged helix DNA-binding domain"/>
    <property type="match status" value="1"/>
</dbReference>
<dbReference type="Proteomes" id="UP000235963">
    <property type="component" value="Unassembled WGS sequence"/>
</dbReference>
<sequence>MIQYEQIAEDIRRKILAEYYKQDQKIPDQFQLSEEYQVSRMTIQKAINLLKIEGFLYSKRGKGTFVSFPTLQQDKYGTDVGTIVGTSSYFSHQGKMSSYIISFEVRFPVPEEMTKLKIRADQAVYDIIRLRYLDDQPFHLEYSIYPTHIISNLNQEVLDKSIYKYIIEELGLQIGSGIRQIRADKPDQFDHDYLECQKNDPVLEIEQVVFLKDGRPFEYSQTRARYDKASVNYIDFR</sequence>
<keyword evidence="7" id="KW-1185">Reference proteome</keyword>
<organism evidence="6 7">
    <name type="scientific">Streptococcus penaeicida</name>
    <dbReference type="NCBI Taxonomy" id="1765960"/>
    <lineage>
        <taxon>Bacteria</taxon>
        <taxon>Bacillati</taxon>
        <taxon>Bacillota</taxon>
        <taxon>Bacilli</taxon>
        <taxon>Lactobacillales</taxon>
        <taxon>Streptococcaceae</taxon>
        <taxon>Streptococcus</taxon>
    </lineage>
</organism>
<evidence type="ECO:0000256" key="2">
    <source>
        <dbReference type="ARBA" id="ARBA00023015"/>
    </source>
</evidence>
<evidence type="ECO:0000256" key="4">
    <source>
        <dbReference type="ARBA" id="ARBA00023163"/>
    </source>
</evidence>
<dbReference type="PANTHER" id="PTHR44846">
    <property type="entry name" value="MANNOSYL-D-GLYCERATE TRANSPORT/METABOLISM SYSTEM REPRESSOR MNGR-RELATED"/>
    <property type="match status" value="1"/>
</dbReference>
<dbReference type="SMART" id="SM00345">
    <property type="entry name" value="HTH_GNTR"/>
    <property type="match status" value="1"/>
</dbReference>
<dbReference type="InterPro" id="IPR036390">
    <property type="entry name" value="WH_DNA-bd_sf"/>
</dbReference>
<dbReference type="Gene3D" id="3.40.1410.10">
    <property type="entry name" value="Chorismate lyase-like"/>
    <property type="match status" value="1"/>
</dbReference>
<evidence type="ECO:0000256" key="3">
    <source>
        <dbReference type="ARBA" id="ARBA00023125"/>
    </source>
</evidence>
<protein>
    <submittedName>
        <fullName evidence="6">Transcriptional regulator</fullName>
    </submittedName>
</protein>
<accession>A0A2N8LCN9</accession>
<dbReference type="PRINTS" id="PR00035">
    <property type="entry name" value="HTHGNTR"/>
</dbReference>
<dbReference type="SUPFAM" id="SSF64288">
    <property type="entry name" value="Chorismate lyase-like"/>
    <property type="match status" value="1"/>
</dbReference>
<dbReference type="InterPro" id="IPR050679">
    <property type="entry name" value="Bact_HTH_transcr_reg"/>
</dbReference>
<dbReference type="InterPro" id="IPR036388">
    <property type="entry name" value="WH-like_DNA-bd_sf"/>
</dbReference>
<keyword evidence="4" id="KW-0804">Transcription</keyword>
<dbReference type="InterPro" id="IPR000524">
    <property type="entry name" value="Tscrpt_reg_HTH_GntR"/>
</dbReference>
<dbReference type="Pfam" id="PF07702">
    <property type="entry name" value="UTRA"/>
    <property type="match status" value="1"/>
</dbReference>
<dbReference type="InterPro" id="IPR028978">
    <property type="entry name" value="Chorismate_lyase_/UTRA_dom_sf"/>
</dbReference>
<dbReference type="RefSeq" id="WP_102777149.1">
    <property type="nucleotide sequence ID" value="NZ_CBCSGP010000012.1"/>
</dbReference>
<proteinExistence type="predicted"/>
<reference evidence="6 7" key="1">
    <citation type="submission" date="2015-12" db="EMBL/GenBank/DDBJ databases">
        <title>Streptococcus penaeicida sp. nov.</title>
        <authorList>
            <person name="Gomez-Gil B."/>
            <person name="Morales-Covarrubias M."/>
        </authorList>
    </citation>
    <scope>NUCLEOTIDE SEQUENCE [LARGE SCALE GENOMIC DNA]</scope>
    <source>
        <strain evidence="6 7">CAIM 1838</strain>
    </source>
</reference>
<dbReference type="GO" id="GO:0045892">
    <property type="term" value="P:negative regulation of DNA-templated transcription"/>
    <property type="evidence" value="ECO:0007669"/>
    <property type="project" value="TreeGrafter"/>
</dbReference>
<dbReference type="Pfam" id="PF00392">
    <property type="entry name" value="GntR"/>
    <property type="match status" value="1"/>
</dbReference>
<dbReference type="SUPFAM" id="SSF46785">
    <property type="entry name" value="Winged helix' DNA-binding domain"/>
    <property type="match status" value="1"/>
</dbReference>
<dbReference type="GO" id="GO:0003700">
    <property type="term" value="F:DNA-binding transcription factor activity"/>
    <property type="evidence" value="ECO:0007669"/>
    <property type="project" value="InterPro"/>
</dbReference>
<dbReference type="SMART" id="SM00866">
    <property type="entry name" value="UTRA"/>
    <property type="match status" value="1"/>
</dbReference>
<evidence type="ECO:0000259" key="5">
    <source>
        <dbReference type="PROSITE" id="PS50949"/>
    </source>
</evidence>
<dbReference type="FunFam" id="3.40.1410.10:FF:000008">
    <property type="entry name" value="Transcriptional regulator, GntR family"/>
    <property type="match status" value="1"/>
</dbReference>
<feature type="domain" description="HTH gntR-type" evidence="5">
    <location>
        <begin position="1"/>
        <end position="69"/>
    </location>
</feature>
<keyword evidence="2" id="KW-0805">Transcription regulation</keyword>
<keyword evidence="3" id="KW-0238">DNA-binding</keyword>
<evidence type="ECO:0000313" key="6">
    <source>
        <dbReference type="EMBL" id="PND47924.1"/>
    </source>
</evidence>
<dbReference type="GO" id="GO:0003677">
    <property type="term" value="F:DNA binding"/>
    <property type="evidence" value="ECO:0007669"/>
    <property type="project" value="UniProtKB-KW"/>
</dbReference>
<evidence type="ECO:0000313" key="7">
    <source>
        <dbReference type="Proteomes" id="UP000235963"/>
    </source>
</evidence>
<name>A0A2N8LCN9_9STRE</name>
<dbReference type="InterPro" id="IPR011663">
    <property type="entry name" value="UTRA"/>
</dbReference>
<gene>
    <name evidence="6" type="ORF">AT575_03290</name>
</gene>